<proteinExistence type="predicted"/>
<feature type="region of interest" description="Disordered" evidence="1">
    <location>
        <begin position="279"/>
        <end position="315"/>
    </location>
</feature>
<dbReference type="PANTHER" id="PTHR31066:SF85">
    <property type="entry name" value="OS02G0809100 PROTEIN"/>
    <property type="match status" value="1"/>
</dbReference>
<evidence type="ECO:0000259" key="2">
    <source>
        <dbReference type="SMART" id="SM00666"/>
    </source>
</evidence>
<comment type="caution">
    <text evidence="3">The sequence shown here is derived from an EMBL/GenBank/DDBJ whole genome shotgun (WGS) entry which is preliminary data.</text>
</comment>
<dbReference type="EMBL" id="JADCNM010000001">
    <property type="protein sequence ID" value="KAG0501759.1"/>
    <property type="molecule type" value="Genomic_DNA"/>
</dbReference>
<dbReference type="SUPFAM" id="SSF54277">
    <property type="entry name" value="CAD &amp; PB1 domains"/>
    <property type="match status" value="1"/>
</dbReference>
<dbReference type="PANTHER" id="PTHR31066">
    <property type="entry name" value="OS05G0427100 PROTEIN-RELATED"/>
    <property type="match status" value="1"/>
</dbReference>
<reference evidence="3 4" key="1">
    <citation type="journal article" date="2020" name="Nat. Food">
        <title>A phased Vanilla planifolia genome enables genetic improvement of flavour and production.</title>
        <authorList>
            <person name="Hasing T."/>
            <person name="Tang H."/>
            <person name="Brym M."/>
            <person name="Khazi F."/>
            <person name="Huang T."/>
            <person name="Chambers A.H."/>
        </authorList>
    </citation>
    <scope>NUCLEOTIDE SEQUENCE [LARGE SCALE GENOMIC DNA]</scope>
    <source>
        <tissue evidence="3">Leaf</tissue>
    </source>
</reference>
<name>A0A835VID0_VANPL</name>
<dbReference type="Proteomes" id="UP000639772">
    <property type="component" value="Chromosome 1"/>
</dbReference>
<evidence type="ECO:0000256" key="1">
    <source>
        <dbReference type="SAM" id="MobiDB-lite"/>
    </source>
</evidence>
<feature type="region of interest" description="Disordered" evidence="1">
    <location>
        <begin position="148"/>
        <end position="169"/>
    </location>
</feature>
<gene>
    <name evidence="3" type="ORF">HPP92_001831</name>
</gene>
<dbReference type="Gene3D" id="3.10.20.90">
    <property type="entry name" value="Phosphatidylinositol 3-kinase Catalytic Subunit, Chain A, domain 1"/>
    <property type="match status" value="1"/>
</dbReference>
<dbReference type="Pfam" id="PF00564">
    <property type="entry name" value="PB1"/>
    <property type="match status" value="1"/>
</dbReference>
<feature type="region of interest" description="Disordered" evidence="1">
    <location>
        <begin position="191"/>
        <end position="226"/>
    </location>
</feature>
<evidence type="ECO:0000313" key="4">
    <source>
        <dbReference type="Proteomes" id="UP000639772"/>
    </source>
</evidence>
<accession>A0A835VID0</accession>
<dbReference type="SMART" id="SM00666">
    <property type="entry name" value="PB1"/>
    <property type="match status" value="1"/>
</dbReference>
<dbReference type="OrthoDB" id="1882326at2759"/>
<dbReference type="CDD" id="cd06410">
    <property type="entry name" value="PB1_UP2"/>
    <property type="match status" value="1"/>
</dbReference>
<dbReference type="AlphaFoldDB" id="A0A835VID0"/>
<organism evidence="3 4">
    <name type="scientific">Vanilla planifolia</name>
    <name type="common">Vanilla</name>
    <dbReference type="NCBI Taxonomy" id="51239"/>
    <lineage>
        <taxon>Eukaryota</taxon>
        <taxon>Viridiplantae</taxon>
        <taxon>Streptophyta</taxon>
        <taxon>Embryophyta</taxon>
        <taxon>Tracheophyta</taxon>
        <taxon>Spermatophyta</taxon>
        <taxon>Magnoliopsida</taxon>
        <taxon>Liliopsida</taxon>
        <taxon>Asparagales</taxon>
        <taxon>Orchidaceae</taxon>
        <taxon>Vanilloideae</taxon>
        <taxon>Vanilleae</taxon>
        <taxon>Vanilla</taxon>
    </lineage>
</organism>
<feature type="domain" description="PB1" evidence="2">
    <location>
        <begin position="26"/>
        <end position="119"/>
    </location>
</feature>
<evidence type="ECO:0000313" key="3">
    <source>
        <dbReference type="EMBL" id="KAG0501759.1"/>
    </source>
</evidence>
<feature type="compositionally biased region" description="Low complexity" evidence="1">
    <location>
        <begin position="159"/>
        <end position="169"/>
    </location>
</feature>
<sequence length="315" mass="33097">MEESPSSPTSRLKFLCSYGGRILPRPSDGLLRYVGGETRVLAVPRSITFAELKEKTAGMFNADVVVKYQLIADDLDALVTVKTDDDLYHMLEEYDRLDRRPRSPTVASSPRFRLFLFPASAASPQAAEAVAPLEQRYVEAINGGLPIPAPHHTSRPNFSTASSAATSPISTTDSSAAALHVKANAGRGAIGGGIGGGGMHRVRSTPNLGDGRSGSQPGSPRAYLRPSTGFGYGGGAGWRMGSGVRQELNVGGCMCGNGSSSSQVNRRYYVCSSPTTGGSPLGSLAEGSPPRRGGQGFHVGPPPPFAAPLRRPIWE</sequence>
<dbReference type="InterPro" id="IPR000270">
    <property type="entry name" value="PB1_dom"/>
</dbReference>
<protein>
    <recommendedName>
        <fullName evidence="2">PB1 domain-containing protein</fullName>
    </recommendedName>
</protein>
<dbReference type="InterPro" id="IPR053198">
    <property type="entry name" value="Gynoecium_Dev_Regulator"/>
</dbReference>